<dbReference type="Pfam" id="PF11975">
    <property type="entry name" value="Glyco_hydro_4C"/>
    <property type="match status" value="1"/>
</dbReference>
<evidence type="ECO:0000256" key="12">
    <source>
        <dbReference type="RuleBase" id="RU361152"/>
    </source>
</evidence>
<keyword evidence="10" id="KW-0170">Cobalt</keyword>
<dbReference type="EMBL" id="BFAG01000007">
    <property type="protein sequence ID" value="GBF06153.1"/>
    <property type="molecule type" value="Genomic_DNA"/>
</dbReference>
<dbReference type="GO" id="GO:0004553">
    <property type="term" value="F:hydrolase activity, hydrolyzing O-glycosyl compounds"/>
    <property type="evidence" value="ECO:0007669"/>
    <property type="project" value="InterPro"/>
</dbReference>
<keyword evidence="3 10" id="KW-0479">Metal-binding</keyword>
<dbReference type="RefSeq" id="WP_103129546.1">
    <property type="nucleotide sequence ID" value="NZ_BFAG01000007.1"/>
</dbReference>
<evidence type="ECO:0000256" key="2">
    <source>
        <dbReference type="ARBA" id="ARBA00010141"/>
    </source>
</evidence>
<evidence type="ECO:0000313" key="14">
    <source>
        <dbReference type="EMBL" id="GBF06153.1"/>
    </source>
</evidence>
<dbReference type="PRINTS" id="PR00732">
    <property type="entry name" value="GLHYDRLASE4"/>
</dbReference>
<dbReference type="PANTHER" id="PTHR32092">
    <property type="entry name" value="6-PHOSPHO-BETA-GLUCOSIDASE-RELATED"/>
    <property type="match status" value="1"/>
</dbReference>
<feature type="binding site" evidence="10">
    <location>
        <position position="179"/>
    </location>
    <ligand>
        <name>Mn(2+)</name>
        <dbReference type="ChEBI" id="CHEBI:29035"/>
    </ligand>
</feature>
<keyword evidence="6 10" id="KW-0464">Manganese</keyword>
<comment type="caution">
    <text evidence="14">The sequence shown here is derived from an EMBL/GenBank/DDBJ whole genome shotgun (WGS) entry which is preliminary data.</text>
</comment>
<evidence type="ECO:0000256" key="11">
    <source>
        <dbReference type="PIRSR" id="PIRSR601088-4"/>
    </source>
</evidence>
<evidence type="ECO:0000256" key="4">
    <source>
        <dbReference type="ARBA" id="ARBA00022801"/>
    </source>
</evidence>
<feature type="binding site" evidence="10">
    <location>
        <position position="210"/>
    </location>
    <ligand>
        <name>Mn(2+)</name>
        <dbReference type="ChEBI" id="CHEBI:29035"/>
    </ligand>
</feature>
<proteinExistence type="inferred from homology"/>
<evidence type="ECO:0000256" key="5">
    <source>
        <dbReference type="ARBA" id="ARBA00023027"/>
    </source>
</evidence>
<evidence type="ECO:0000256" key="10">
    <source>
        <dbReference type="PIRSR" id="PIRSR601088-3"/>
    </source>
</evidence>
<keyword evidence="15" id="KW-1185">Reference proteome</keyword>
<dbReference type="InterPro" id="IPR001088">
    <property type="entry name" value="Glyco_hydro_4"/>
</dbReference>
<dbReference type="SUPFAM" id="SSF56327">
    <property type="entry name" value="LDH C-terminal domain-like"/>
    <property type="match status" value="1"/>
</dbReference>
<evidence type="ECO:0000256" key="6">
    <source>
        <dbReference type="ARBA" id="ARBA00023211"/>
    </source>
</evidence>
<keyword evidence="10" id="KW-0533">Nickel</keyword>
<dbReference type="SUPFAM" id="SSF51735">
    <property type="entry name" value="NAD(P)-binding Rossmann-fold domains"/>
    <property type="match status" value="1"/>
</dbReference>
<comment type="similarity">
    <text evidence="2 12">Belongs to the glycosyl hydrolase 4 family.</text>
</comment>
<comment type="cofactor">
    <cofactor evidence="1">
        <name>Mn(2+)</name>
        <dbReference type="ChEBI" id="CHEBI:29035"/>
    </cofactor>
</comment>
<dbReference type="OrthoDB" id="9767022at2"/>
<feature type="domain" description="Glycosyl hydrolase family 4 C-terminal" evidence="13">
    <location>
        <begin position="206"/>
        <end position="429"/>
    </location>
</feature>
<dbReference type="InterPro" id="IPR036291">
    <property type="entry name" value="NAD(P)-bd_dom_sf"/>
</dbReference>
<keyword evidence="5 12" id="KW-0520">NAD</keyword>
<dbReference type="Proteomes" id="UP000236569">
    <property type="component" value="Unassembled WGS sequence"/>
</dbReference>
<evidence type="ECO:0000256" key="8">
    <source>
        <dbReference type="ARBA" id="ARBA00023295"/>
    </source>
</evidence>
<dbReference type="GO" id="GO:0005975">
    <property type="term" value="P:carbohydrate metabolic process"/>
    <property type="evidence" value="ECO:0007669"/>
    <property type="project" value="InterPro"/>
</dbReference>
<evidence type="ECO:0000313" key="15">
    <source>
        <dbReference type="Proteomes" id="UP000236569"/>
    </source>
</evidence>
<comment type="cofactor">
    <cofactor evidence="12">
        <name>NAD(+)</name>
        <dbReference type="ChEBI" id="CHEBI:57540"/>
    </cofactor>
    <text evidence="12">Binds 1 NAD(+) per subunit.</text>
</comment>
<evidence type="ECO:0000259" key="13">
    <source>
        <dbReference type="Pfam" id="PF11975"/>
    </source>
</evidence>
<dbReference type="Gene3D" id="3.90.1820.10">
    <property type="entry name" value="AglA-like glucosidase"/>
    <property type="match status" value="1"/>
</dbReference>
<reference evidence="15" key="1">
    <citation type="submission" date="2018-01" db="EMBL/GenBank/DDBJ databases">
        <title>Draft Genome Sequence of the Radioresistant Bacterium Deinococcus aerius TR0125, Isolated from the Higher Atmosphere above Japan.</title>
        <authorList>
            <person name="Satoh K."/>
            <person name="Arai H."/>
            <person name="Sanzen T."/>
            <person name="Kawaguchi Y."/>
            <person name="Hayashi H."/>
            <person name="Yokobori S."/>
            <person name="Yamagishi A."/>
            <person name="Oono Y."/>
            <person name="Narumi I."/>
        </authorList>
    </citation>
    <scope>NUCLEOTIDE SEQUENCE [LARGE SCALE GENOMIC DNA]</scope>
    <source>
        <strain evidence="15">TR0125</strain>
    </source>
</reference>
<organism evidence="14 15">
    <name type="scientific">Deinococcus aerius</name>
    <dbReference type="NCBI Taxonomy" id="200253"/>
    <lineage>
        <taxon>Bacteria</taxon>
        <taxon>Thermotogati</taxon>
        <taxon>Deinococcota</taxon>
        <taxon>Deinococci</taxon>
        <taxon>Deinococcales</taxon>
        <taxon>Deinococcaceae</taxon>
        <taxon>Deinococcus</taxon>
    </lineage>
</organism>
<feature type="site" description="Increases basicity of active site Tyr" evidence="11">
    <location>
        <position position="121"/>
    </location>
</feature>
<dbReference type="Pfam" id="PF02056">
    <property type="entry name" value="Glyco_hydro_4"/>
    <property type="match status" value="1"/>
</dbReference>
<dbReference type="InterPro" id="IPR053715">
    <property type="entry name" value="GH4_Enzyme_sf"/>
</dbReference>
<keyword evidence="4 12" id="KW-0378">Hydrolase</keyword>
<evidence type="ECO:0000256" key="1">
    <source>
        <dbReference type="ARBA" id="ARBA00001936"/>
    </source>
</evidence>
<dbReference type="AlphaFoldDB" id="A0A2I9CW10"/>
<name>A0A2I9CW10_9DEIO</name>
<evidence type="ECO:0000256" key="9">
    <source>
        <dbReference type="PIRSR" id="PIRSR601088-2"/>
    </source>
</evidence>
<dbReference type="InterPro" id="IPR015955">
    <property type="entry name" value="Lactate_DH/Glyco_Ohase_4_C"/>
</dbReference>
<dbReference type="InterPro" id="IPR022616">
    <property type="entry name" value="Glyco_hydro_4_C"/>
</dbReference>
<keyword evidence="10" id="KW-0408">Iron</keyword>
<evidence type="ECO:0000256" key="7">
    <source>
        <dbReference type="ARBA" id="ARBA00023277"/>
    </source>
</evidence>
<dbReference type="PANTHER" id="PTHR32092:SF6">
    <property type="entry name" value="ALPHA-GALACTOSIDASE"/>
    <property type="match status" value="1"/>
</dbReference>
<sequence>MVLEPLAGEARAVTRIVITGAGGMTFPLTLAADMLTLPALREATLVLHDPSLERAARTARAAQAVADAHGLPLRLVVTDDRREALRGATHILVTFQVGGLDAYRADIEVPRQYGVDCVAGDTLNPGGIMRFVRSTPAFEALAADVLDLCPDALVLNYTNPMAMNTLYLRRLGLGVVGLCHSIPGTAGVIAGLLGLDSPADLSYRAAGINHQAWFLDLRVGGEDVSPRLREVLRERFLPEYGGTTGWTEGSLTYAGGQERVRAELMETFGYFTSESSHHASEYVQYFRRSPESVKVYLPRRWDYLRGSLAVAGQEDELTRAAVQGLSEKLTCSGEFGMRIIAAHVGGEPEAVYVNVPNDGWIANLPREACVEVPARVDAGGVHPETIGRLPGVCAGLNLTGIALQLAVVDAVCERDAAALAGAFALDPLTGSLLDLPAIRSLSGALLQAQARWLPEWLRGRRGETGGLAGRG</sequence>
<gene>
    <name evidence="14" type="ORF">DAERI_070151</name>
</gene>
<dbReference type="GO" id="GO:0016616">
    <property type="term" value="F:oxidoreductase activity, acting on the CH-OH group of donors, NAD or NADP as acceptor"/>
    <property type="evidence" value="ECO:0007669"/>
    <property type="project" value="InterPro"/>
</dbReference>
<feature type="binding site" evidence="9">
    <location>
        <position position="159"/>
    </location>
    <ligand>
        <name>substrate</name>
    </ligand>
</feature>
<dbReference type="GO" id="GO:0046872">
    <property type="term" value="F:metal ion binding"/>
    <property type="evidence" value="ECO:0007669"/>
    <property type="project" value="UniProtKB-KW"/>
</dbReference>
<keyword evidence="8 12" id="KW-0326">Glycosidase</keyword>
<keyword evidence="7" id="KW-0119">Carbohydrate metabolism</keyword>
<protein>
    <submittedName>
        <fullName evidence="14">Family 4 glycosyl hydrolase, alpha-galactosidase/6-phospho-beta-glucosidase</fullName>
    </submittedName>
</protein>
<evidence type="ECO:0000256" key="3">
    <source>
        <dbReference type="ARBA" id="ARBA00022723"/>
    </source>
</evidence>
<accession>A0A2I9CW10</accession>